<evidence type="ECO:0000313" key="10">
    <source>
        <dbReference type="EMBL" id="KAF8910074.1"/>
    </source>
</evidence>
<dbReference type="InterPro" id="IPR037019">
    <property type="entry name" value="Glyco_hydro_7_sf"/>
</dbReference>
<evidence type="ECO:0000256" key="7">
    <source>
        <dbReference type="ARBA" id="ARBA00023295"/>
    </source>
</evidence>
<comment type="catalytic activity">
    <reaction evidence="1">
        <text>Hydrolysis of (1-&gt;4)-beta-D-glucosidic linkages in cellulose and cellotetraose, releasing cellobiose from the non-reducing ends of the chains.</text>
        <dbReference type="EC" id="3.2.1.91"/>
    </reaction>
</comment>
<comment type="similarity">
    <text evidence="2 9">Belongs to the glycosyl hydrolase 7 (cellulase C) family.</text>
</comment>
<dbReference type="InterPro" id="IPR013320">
    <property type="entry name" value="ConA-like_dom_sf"/>
</dbReference>
<evidence type="ECO:0000256" key="4">
    <source>
        <dbReference type="ARBA" id="ARBA00022801"/>
    </source>
</evidence>
<name>A0A9P5NYU9_GYMJU</name>
<evidence type="ECO:0000256" key="1">
    <source>
        <dbReference type="ARBA" id="ARBA00001641"/>
    </source>
</evidence>
<dbReference type="AlphaFoldDB" id="A0A9P5NYU9"/>
<evidence type="ECO:0000256" key="9">
    <source>
        <dbReference type="RuleBase" id="RU361164"/>
    </source>
</evidence>
<dbReference type="SUPFAM" id="SSF49899">
    <property type="entry name" value="Concanavalin A-like lectins/glucanases"/>
    <property type="match status" value="1"/>
</dbReference>
<evidence type="ECO:0000256" key="3">
    <source>
        <dbReference type="ARBA" id="ARBA00022729"/>
    </source>
</evidence>
<dbReference type="PANTHER" id="PTHR33753:SF2">
    <property type="entry name" value="GLYCOSIDE HYDROLASE FAMILY 7 PROTEIN"/>
    <property type="match status" value="1"/>
</dbReference>
<organism evidence="10 11">
    <name type="scientific">Gymnopilus junonius</name>
    <name type="common">Spectacular rustgill mushroom</name>
    <name type="synonym">Gymnopilus spectabilis subsp. junonius</name>
    <dbReference type="NCBI Taxonomy" id="109634"/>
    <lineage>
        <taxon>Eukaryota</taxon>
        <taxon>Fungi</taxon>
        <taxon>Dikarya</taxon>
        <taxon>Basidiomycota</taxon>
        <taxon>Agaricomycotina</taxon>
        <taxon>Agaricomycetes</taxon>
        <taxon>Agaricomycetidae</taxon>
        <taxon>Agaricales</taxon>
        <taxon>Agaricineae</taxon>
        <taxon>Hymenogastraceae</taxon>
        <taxon>Gymnopilus</taxon>
    </lineage>
</organism>
<proteinExistence type="inferred from homology"/>
<keyword evidence="4 9" id="KW-0378">Hydrolase</keyword>
<dbReference type="EMBL" id="JADNYJ010000007">
    <property type="protein sequence ID" value="KAF8910074.1"/>
    <property type="molecule type" value="Genomic_DNA"/>
</dbReference>
<evidence type="ECO:0000313" key="11">
    <source>
        <dbReference type="Proteomes" id="UP000724874"/>
    </source>
</evidence>
<evidence type="ECO:0000256" key="5">
    <source>
        <dbReference type="ARBA" id="ARBA00023001"/>
    </source>
</evidence>
<reference evidence="10" key="1">
    <citation type="submission" date="2020-11" db="EMBL/GenBank/DDBJ databases">
        <authorList>
            <consortium name="DOE Joint Genome Institute"/>
            <person name="Ahrendt S."/>
            <person name="Riley R."/>
            <person name="Andreopoulos W."/>
            <person name="LaButti K."/>
            <person name="Pangilinan J."/>
            <person name="Ruiz-duenas F.J."/>
            <person name="Barrasa J.M."/>
            <person name="Sanchez-Garcia M."/>
            <person name="Camarero S."/>
            <person name="Miyauchi S."/>
            <person name="Serrano A."/>
            <person name="Linde D."/>
            <person name="Babiker R."/>
            <person name="Drula E."/>
            <person name="Ayuso-Fernandez I."/>
            <person name="Pacheco R."/>
            <person name="Padilla G."/>
            <person name="Ferreira P."/>
            <person name="Barriuso J."/>
            <person name="Kellner H."/>
            <person name="Castanera R."/>
            <person name="Alfaro M."/>
            <person name="Ramirez L."/>
            <person name="Pisabarro A.G."/>
            <person name="Kuo A."/>
            <person name="Tritt A."/>
            <person name="Lipzen A."/>
            <person name="He G."/>
            <person name="Yan M."/>
            <person name="Ng V."/>
            <person name="Cullen D."/>
            <person name="Martin F."/>
            <person name="Rosso M.-N."/>
            <person name="Henrissat B."/>
            <person name="Hibbett D."/>
            <person name="Martinez A.T."/>
            <person name="Grigoriev I.V."/>
        </authorList>
    </citation>
    <scope>NUCLEOTIDE SEQUENCE</scope>
    <source>
        <strain evidence="10">AH 44721</strain>
    </source>
</reference>
<dbReference type="PANTHER" id="PTHR33753">
    <property type="entry name" value="1,4-BETA-D-GLUCAN CELLOBIOHYDROLASE B"/>
    <property type="match status" value="1"/>
</dbReference>
<keyword evidence="5 9" id="KW-0136">Cellulose degradation</keyword>
<dbReference type="Proteomes" id="UP000724874">
    <property type="component" value="Unassembled WGS sequence"/>
</dbReference>
<sequence length="230" mass="25308">MWHKLASIFSSAALIYERSIFRQDVDGGLSKFPTNKAGVQYGSGYCDSKCPQDVKFINNRETDTMLWGCVWYPNGASNFCDGDGCDFNPYPMGNEDFHGSGLKVDTTKKFVVVTQFLTDDETASGTLSEIHRFYFQDEIVIASSNVSIQGMSPDYNSITTMGGLKSLSNIMAAGMVLVFSVQNNPAPNMNWLDSTDPATANPFAPDVARGPCPTIPIFTTTTQYLQRPLR</sequence>
<dbReference type="OrthoDB" id="163790at2759"/>
<evidence type="ECO:0000256" key="2">
    <source>
        <dbReference type="ARBA" id="ARBA00006044"/>
    </source>
</evidence>
<comment type="caution">
    <text evidence="10">The sequence shown here is derived from an EMBL/GenBank/DDBJ whole genome shotgun (WGS) entry which is preliminary data.</text>
</comment>
<gene>
    <name evidence="10" type="ORF">CPB84DRAFT_1743555</name>
</gene>
<keyword evidence="7 9" id="KW-0326">Glycosidase</keyword>
<dbReference type="Pfam" id="PF00840">
    <property type="entry name" value="Glyco_hydro_7"/>
    <property type="match status" value="2"/>
</dbReference>
<dbReference type="Gene3D" id="2.70.100.10">
    <property type="entry name" value="Glycoside hydrolase, family 7, domain"/>
    <property type="match status" value="2"/>
</dbReference>
<dbReference type="GO" id="GO:0030245">
    <property type="term" value="P:cellulose catabolic process"/>
    <property type="evidence" value="ECO:0007669"/>
    <property type="project" value="UniProtKB-KW"/>
</dbReference>
<dbReference type="EC" id="3.2.1.-" evidence="9"/>
<evidence type="ECO:0000256" key="8">
    <source>
        <dbReference type="ARBA" id="ARBA00023326"/>
    </source>
</evidence>
<protein>
    <recommendedName>
        <fullName evidence="9">Glucanase</fullName>
        <ecNumber evidence="9">3.2.1.-</ecNumber>
    </recommendedName>
</protein>
<evidence type="ECO:0000256" key="6">
    <source>
        <dbReference type="ARBA" id="ARBA00023277"/>
    </source>
</evidence>
<keyword evidence="3" id="KW-0732">Signal</keyword>
<keyword evidence="11" id="KW-1185">Reference proteome</keyword>
<dbReference type="InterPro" id="IPR001722">
    <property type="entry name" value="Glyco_hydro_7"/>
</dbReference>
<accession>A0A9P5NYU9</accession>
<keyword evidence="8 9" id="KW-0624">Polysaccharide degradation</keyword>
<dbReference type="GO" id="GO:0016162">
    <property type="term" value="F:cellulose 1,4-beta-cellobiosidase activity"/>
    <property type="evidence" value="ECO:0007669"/>
    <property type="project" value="UniProtKB-EC"/>
</dbReference>
<dbReference type="PRINTS" id="PR00734">
    <property type="entry name" value="GLHYDRLASE7"/>
</dbReference>
<keyword evidence="6" id="KW-0119">Carbohydrate metabolism</keyword>